<dbReference type="EMBL" id="CP098609">
    <property type="protein sequence ID" value="USC45661.1"/>
    <property type="molecule type" value="Genomic_DNA"/>
</dbReference>
<keyword evidence="1" id="KW-0812">Transmembrane</keyword>
<organism evidence="2 3">
    <name type="scientific">Streptomyces filamentosus</name>
    <name type="common">Streptomyces roseosporus</name>
    <dbReference type="NCBI Taxonomy" id="67294"/>
    <lineage>
        <taxon>Bacteria</taxon>
        <taxon>Bacillati</taxon>
        <taxon>Actinomycetota</taxon>
        <taxon>Actinomycetes</taxon>
        <taxon>Kitasatosporales</taxon>
        <taxon>Streptomycetaceae</taxon>
        <taxon>Streptomyces</taxon>
    </lineage>
</organism>
<proteinExistence type="predicted"/>
<dbReference type="SUPFAM" id="SSF103473">
    <property type="entry name" value="MFS general substrate transporter"/>
    <property type="match status" value="1"/>
</dbReference>
<name>A0ABY4UN93_STRFL</name>
<evidence type="ECO:0000313" key="2">
    <source>
        <dbReference type="EMBL" id="USC45661.1"/>
    </source>
</evidence>
<protein>
    <submittedName>
        <fullName evidence="2">Uncharacterized protein</fullName>
    </submittedName>
</protein>
<dbReference type="RefSeq" id="WP_006129061.1">
    <property type="nucleotide sequence ID" value="NZ_CP098609.1"/>
</dbReference>
<accession>A0ABY4UN93</accession>
<keyword evidence="1" id="KW-0472">Membrane</keyword>
<dbReference type="InterPro" id="IPR036259">
    <property type="entry name" value="MFS_trans_sf"/>
</dbReference>
<gene>
    <name evidence="2" type="ORF">K7395_02420</name>
</gene>
<dbReference type="Proteomes" id="UP001056079">
    <property type="component" value="Chromosome"/>
</dbReference>
<feature type="transmembrane region" description="Helical" evidence="1">
    <location>
        <begin position="29"/>
        <end position="48"/>
    </location>
</feature>
<keyword evidence="1" id="KW-1133">Transmembrane helix</keyword>
<evidence type="ECO:0000256" key="1">
    <source>
        <dbReference type="SAM" id="Phobius"/>
    </source>
</evidence>
<sequence>MLNASVIGLITFLLPFFISDVMHHGSGLLSAALVFCVATSALITPIAGMPADRSRPLPDVTWGNALKAAALPPVLFLAPDTGLAALQ</sequence>
<keyword evidence="3" id="KW-1185">Reference proteome</keyword>
<evidence type="ECO:0000313" key="3">
    <source>
        <dbReference type="Proteomes" id="UP001056079"/>
    </source>
</evidence>
<reference evidence="2" key="1">
    <citation type="submission" date="2021-08" db="EMBL/GenBank/DDBJ databases">
        <title>DNA methylation of m4C regulates biosynthesis of daptomycin in Streptomyces roseosporus L30.</title>
        <authorList>
            <person name="Fang J.-L."/>
        </authorList>
    </citation>
    <scope>NUCLEOTIDE SEQUENCE</scope>
    <source>
        <strain evidence="2">L30</strain>
    </source>
</reference>